<keyword evidence="3" id="KW-1185">Reference proteome</keyword>
<organism evidence="2 3">
    <name type="scientific">Austropuccinia psidii MF-1</name>
    <dbReference type="NCBI Taxonomy" id="1389203"/>
    <lineage>
        <taxon>Eukaryota</taxon>
        <taxon>Fungi</taxon>
        <taxon>Dikarya</taxon>
        <taxon>Basidiomycota</taxon>
        <taxon>Pucciniomycotina</taxon>
        <taxon>Pucciniomycetes</taxon>
        <taxon>Pucciniales</taxon>
        <taxon>Sphaerophragmiaceae</taxon>
        <taxon>Austropuccinia</taxon>
    </lineage>
</organism>
<accession>A0A9Q3FS53</accession>
<proteinExistence type="predicted"/>
<dbReference type="EMBL" id="AVOT02050060">
    <property type="protein sequence ID" value="MBW0545178.1"/>
    <property type="molecule type" value="Genomic_DNA"/>
</dbReference>
<feature type="compositionally biased region" description="Low complexity" evidence="1">
    <location>
        <begin position="43"/>
        <end position="54"/>
    </location>
</feature>
<evidence type="ECO:0000313" key="3">
    <source>
        <dbReference type="Proteomes" id="UP000765509"/>
    </source>
</evidence>
<evidence type="ECO:0000313" key="2">
    <source>
        <dbReference type="EMBL" id="MBW0545178.1"/>
    </source>
</evidence>
<reference evidence="2" key="1">
    <citation type="submission" date="2021-03" db="EMBL/GenBank/DDBJ databases">
        <title>Draft genome sequence of rust myrtle Austropuccinia psidii MF-1, a brazilian biotype.</title>
        <authorList>
            <person name="Quecine M.C."/>
            <person name="Pachon D.M.R."/>
            <person name="Bonatelli M.L."/>
            <person name="Correr F.H."/>
            <person name="Franceschini L.M."/>
            <person name="Leite T.F."/>
            <person name="Margarido G.R.A."/>
            <person name="Almeida C.A."/>
            <person name="Ferrarezi J.A."/>
            <person name="Labate C.A."/>
        </authorList>
    </citation>
    <scope>NUCLEOTIDE SEQUENCE</scope>
    <source>
        <strain evidence="2">MF-1</strain>
    </source>
</reference>
<protein>
    <submittedName>
        <fullName evidence="2">Uncharacterized protein</fullName>
    </submittedName>
</protein>
<feature type="region of interest" description="Disordered" evidence="1">
    <location>
        <begin position="1"/>
        <end position="57"/>
    </location>
</feature>
<sequence length="84" mass="9752">MRRGYPKKLHLELYQTDIPSDSRNNNSKTKKQKPTMSTTKLTPNPAESEPNENNRLSQIRTTILQAMALIKNEHMLKLDGRNFK</sequence>
<gene>
    <name evidence="2" type="ORF">O181_084893</name>
</gene>
<comment type="caution">
    <text evidence="2">The sequence shown here is derived from an EMBL/GenBank/DDBJ whole genome shotgun (WGS) entry which is preliminary data.</text>
</comment>
<feature type="compositionally biased region" description="Polar residues" evidence="1">
    <location>
        <begin position="17"/>
        <end position="27"/>
    </location>
</feature>
<evidence type="ECO:0000256" key="1">
    <source>
        <dbReference type="SAM" id="MobiDB-lite"/>
    </source>
</evidence>
<name>A0A9Q3FS53_9BASI</name>
<dbReference type="Proteomes" id="UP000765509">
    <property type="component" value="Unassembled WGS sequence"/>
</dbReference>
<dbReference type="AlphaFoldDB" id="A0A9Q3FS53"/>